<dbReference type="EMBL" id="JANVFU010000011">
    <property type="protein sequence ID" value="KAJ3742247.1"/>
    <property type="molecule type" value="Genomic_DNA"/>
</dbReference>
<reference evidence="3 4" key="1">
    <citation type="journal article" date="2023" name="Proc. Natl. Acad. Sci. U.S.A.">
        <title>A global phylogenomic analysis of the shiitake genus Lentinula.</title>
        <authorList>
            <person name="Sierra-Patev S."/>
            <person name="Min B."/>
            <person name="Naranjo-Ortiz M."/>
            <person name="Looney B."/>
            <person name="Konkel Z."/>
            <person name="Slot J.C."/>
            <person name="Sakamoto Y."/>
            <person name="Steenwyk J.L."/>
            <person name="Rokas A."/>
            <person name="Carro J."/>
            <person name="Camarero S."/>
            <person name="Ferreira P."/>
            <person name="Molpeceres G."/>
            <person name="Ruiz-Duenas F.J."/>
            <person name="Serrano A."/>
            <person name="Henrissat B."/>
            <person name="Drula E."/>
            <person name="Hughes K.W."/>
            <person name="Mata J.L."/>
            <person name="Ishikawa N.K."/>
            <person name="Vargas-Isla R."/>
            <person name="Ushijima S."/>
            <person name="Smith C.A."/>
            <person name="Donoghue J."/>
            <person name="Ahrendt S."/>
            <person name="Andreopoulos W."/>
            <person name="He G."/>
            <person name="LaButti K."/>
            <person name="Lipzen A."/>
            <person name="Ng V."/>
            <person name="Riley R."/>
            <person name="Sandor L."/>
            <person name="Barry K."/>
            <person name="Martinez A.T."/>
            <person name="Xiao Y."/>
            <person name="Gibbons J.G."/>
            <person name="Terashima K."/>
            <person name="Grigoriev I.V."/>
            <person name="Hibbett D."/>
        </authorList>
    </citation>
    <scope>NUCLEOTIDE SEQUENCE [LARGE SCALE GENOMIC DNA]</scope>
    <source>
        <strain evidence="3 4">TFB7810</strain>
    </source>
</reference>
<comment type="caution">
    <text evidence="3">The sequence shown here is derived from an EMBL/GenBank/DDBJ whole genome shotgun (WGS) entry which is preliminary data.</text>
</comment>
<sequence length="867" mass="98077">MSNTETVELLAALTCTELVRFLHVRYSLSIPSKVRNSKSLLVEFATNHCSPAQLNELRTASIAQIEEKKGKKMAPKRKEFGDQVERRVAAKAEQLLDKNLIRDPSKYLLSSSSSTIKDCYRNFYRATSDSALESQICGVCARETDHIDNLPRMALIPITDLPNNHRLKPHQQHPKHDLYAGALLEPAGVTVDSNGKASSGGSRESLQRGMRGNVSSYPLNSGDIQDMLQGNLLPQLPEVLALVITVTYVGKGKLPKGWLHSTFRAYESVNIDSSRLRALPEDGVPEQILSIVRQSTDVGVLDQENDNYVPDADDPEIVNTGKGDVIPLNVSGTIDTDLSNLSANELTGWSLLNLWKTADEGAYAVRHGGQPVNDFGLSGTYEEHKNYWIKAFPLLFPYGRGGIEAPRPNPWALQYHDRRFRKHETFPFRHAALTSARAHIMSSITANNLETAERQEVNHEPVTDPAVNLLRKHVQATMGHIWSTSMYLGPPSLWITINPSQMDEFITTAGPDANKRAKNISDDPYASAKFFHFIIRAIMSTLFGIQSTKYRVKTYFGSSLHLHLLLWLANTPTSDELTELLKQEEFRNRIRLFIKQNLCAHIPGLETRERIKAMPNEADVAYSRPPNPDSPDWEDQCRNMEKRVARSKQLHKCEIGRCLIIDPRTGNLCCKRRAPFQISNDDYINEDGEWGLKRSYKFMNGFVRPITVNVRCNNDGKLLTNGNETRNVSFYISKYQLKVQGRNFNTSAVFAKTLAYHRDHSDYVETLQERQRLFLFRVCHAMNREQELAAPMVMSYLMGWGDMYRSHHYIPIYWTSFVGRLLEAFPSLKSEKTVCVDKSKSPGEEMANEGEYPVKEPENVSSLLIMA</sequence>
<evidence type="ECO:0008006" key="5">
    <source>
        <dbReference type="Google" id="ProtNLM"/>
    </source>
</evidence>
<dbReference type="AlphaFoldDB" id="A0A9W8TW37"/>
<feature type="domain" description="DUF6570" evidence="2">
    <location>
        <begin position="200"/>
        <end position="264"/>
    </location>
</feature>
<proteinExistence type="predicted"/>
<organism evidence="3 4">
    <name type="scientific">Lentinula detonsa</name>
    <dbReference type="NCBI Taxonomy" id="2804962"/>
    <lineage>
        <taxon>Eukaryota</taxon>
        <taxon>Fungi</taxon>
        <taxon>Dikarya</taxon>
        <taxon>Basidiomycota</taxon>
        <taxon>Agaricomycotina</taxon>
        <taxon>Agaricomycetes</taxon>
        <taxon>Agaricomycetidae</taxon>
        <taxon>Agaricales</taxon>
        <taxon>Marasmiineae</taxon>
        <taxon>Omphalotaceae</taxon>
        <taxon>Lentinula</taxon>
    </lineage>
</organism>
<evidence type="ECO:0000259" key="2">
    <source>
        <dbReference type="Pfam" id="PF20209"/>
    </source>
</evidence>
<keyword evidence="4" id="KW-1185">Reference proteome</keyword>
<protein>
    <recommendedName>
        <fullName evidence="5">Helitron helicase-like domain-containing protein</fullName>
    </recommendedName>
</protein>
<gene>
    <name evidence="3" type="ORF">DFH05DRAFT_1536872</name>
</gene>
<evidence type="ECO:0000259" key="1">
    <source>
        <dbReference type="Pfam" id="PF14214"/>
    </source>
</evidence>
<feature type="domain" description="Helitron helicase-like" evidence="1">
    <location>
        <begin position="440"/>
        <end position="566"/>
    </location>
</feature>
<evidence type="ECO:0000313" key="3">
    <source>
        <dbReference type="EMBL" id="KAJ3742247.1"/>
    </source>
</evidence>
<accession>A0A9W8TW37</accession>
<dbReference type="InterPro" id="IPR025476">
    <property type="entry name" value="Helitron_helicase-like"/>
</dbReference>
<dbReference type="Proteomes" id="UP001142393">
    <property type="component" value="Unassembled WGS sequence"/>
</dbReference>
<dbReference type="InterPro" id="IPR046700">
    <property type="entry name" value="DUF6570"/>
</dbReference>
<dbReference type="Pfam" id="PF14214">
    <property type="entry name" value="Helitron_like_N"/>
    <property type="match status" value="1"/>
</dbReference>
<dbReference type="Pfam" id="PF20209">
    <property type="entry name" value="DUF6570"/>
    <property type="match status" value="1"/>
</dbReference>
<evidence type="ECO:0000313" key="4">
    <source>
        <dbReference type="Proteomes" id="UP001142393"/>
    </source>
</evidence>
<name>A0A9W8TW37_9AGAR</name>